<dbReference type="PANTHER" id="PTHR30258">
    <property type="entry name" value="TYPE II SECRETION SYSTEM PROTEIN GSPE-RELATED"/>
    <property type="match status" value="1"/>
</dbReference>
<proteinExistence type="inferred from homology"/>
<dbReference type="InterPro" id="IPR037257">
    <property type="entry name" value="T2SS_E_N_sf"/>
</dbReference>
<reference evidence="6" key="1">
    <citation type="submission" date="2021-04" db="EMBL/GenBank/DDBJ databases">
        <title>Luteolibacter sp. 32A isolated from the skin of an Anderson's salamander (Ambystoma andersonii).</title>
        <authorList>
            <person name="Spergser J."/>
            <person name="Busse H.-J."/>
        </authorList>
    </citation>
    <scope>NUCLEOTIDE SEQUENCE</scope>
    <source>
        <strain evidence="6">32A</strain>
    </source>
</reference>
<dbReference type="KEGG" id="lamb:KBB96_06025"/>
<dbReference type="Gene3D" id="3.30.300.160">
    <property type="entry name" value="Type II secretion system, protein E, N-terminal domain"/>
    <property type="match status" value="1"/>
</dbReference>
<protein>
    <submittedName>
        <fullName evidence="6">Type II/IV secretion system protein</fullName>
    </submittedName>
</protein>
<dbReference type="EMBL" id="CP073100">
    <property type="protein sequence ID" value="QUE52447.1"/>
    <property type="molecule type" value="Genomic_DNA"/>
</dbReference>
<dbReference type="SUPFAM" id="SSF160246">
    <property type="entry name" value="EspE N-terminal domain-like"/>
    <property type="match status" value="1"/>
</dbReference>
<dbReference type="Pfam" id="PF00437">
    <property type="entry name" value="T2SSE"/>
    <property type="match status" value="1"/>
</dbReference>
<dbReference type="Proteomes" id="UP000676169">
    <property type="component" value="Chromosome"/>
</dbReference>
<evidence type="ECO:0000313" key="7">
    <source>
        <dbReference type="Proteomes" id="UP000676169"/>
    </source>
</evidence>
<dbReference type="InterPro" id="IPR001482">
    <property type="entry name" value="T2SS/T4SS_dom"/>
</dbReference>
<dbReference type="GO" id="GO:0016887">
    <property type="term" value="F:ATP hydrolysis activity"/>
    <property type="evidence" value="ECO:0007669"/>
    <property type="project" value="TreeGrafter"/>
</dbReference>
<evidence type="ECO:0000259" key="5">
    <source>
        <dbReference type="Pfam" id="PF05157"/>
    </source>
</evidence>
<evidence type="ECO:0000256" key="3">
    <source>
        <dbReference type="ARBA" id="ARBA00022840"/>
    </source>
</evidence>
<evidence type="ECO:0000259" key="4">
    <source>
        <dbReference type="Pfam" id="PF00437"/>
    </source>
</evidence>
<dbReference type="FunFam" id="3.40.50.300:FF:000398">
    <property type="entry name" value="Type IV pilus assembly ATPase PilB"/>
    <property type="match status" value="1"/>
</dbReference>
<dbReference type="Pfam" id="PF05157">
    <property type="entry name" value="MshEN"/>
    <property type="match status" value="1"/>
</dbReference>
<dbReference type="InterPro" id="IPR027417">
    <property type="entry name" value="P-loop_NTPase"/>
</dbReference>
<dbReference type="GO" id="GO:0005524">
    <property type="term" value="F:ATP binding"/>
    <property type="evidence" value="ECO:0007669"/>
    <property type="project" value="UniProtKB-KW"/>
</dbReference>
<keyword evidence="3" id="KW-0067">ATP-binding</keyword>
<dbReference type="GO" id="GO:0005886">
    <property type="term" value="C:plasma membrane"/>
    <property type="evidence" value="ECO:0007669"/>
    <property type="project" value="TreeGrafter"/>
</dbReference>
<evidence type="ECO:0000313" key="6">
    <source>
        <dbReference type="EMBL" id="QUE52447.1"/>
    </source>
</evidence>
<gene>
    <name evidence="6" type="ORF">KBB96_06025</name>
</gene>
<sequence length="568" mass="63034">MTQLLLEPARRTGCDDLKAVSDVLEGATQRQRSPIPDLLDAGIVDEEKYLRELSGELGLEWLDNIPAPDAPLPLREACGPRIALKHRLLPIAIEGEGPAAVLKLATFDPFDLVARQAAAQELPMRVEWTMASRRRIHEALRRLYGVGADTFEQILEGREMDFDNLEATDEANVIDKDDDEEASVVKFVNQIIREALDQHATDIHVEPLADNLRIRYRLDGRLLEVTVPENIKALQSSVIARLKIMSRLDIAERRLPQDGRINLQFEGQTIDVRVATVPTVEGESVSLRLLNQQKFNLEKLGMEPFVRQKIESLLHLPNGIILITGPTGSGKSTSLYSFLSEVNHPERRIVTVEDPVENKLPGVMQIAVKSEIGLTFASALRSILRADPNIVMIGEIRDLETAEIAIRASLTGHLVFSTLHTNDALGGISRLVDMGVEPFLVSAAVRAFLAQRLVRRLCPHCKVPREVTMEDRRDLGIPMNLEGQAYAAKGCDRCRNSGFSGRLAIYEVAILTHAMQELVAHSAPANQIRAQAVKDGYIPMRGYGWHKVMQGLTTMEEVISVTSTDVAH</sequence>
<dbReference type="RefSeq" id="WP_211633485.1">
    <property type="nucleotide sequence ID" value="NZ_CP073100.1"/>
</dbReference>
<dbReference type="CDD" id="cd01129">
    <property type="entry name" value="PulE-GspE-like"/>
    <property type="match status" value="1"/>
</dbReference>
<keyword evidence="2" id="KW-0547">Nucleotide-binding</keyword>
<dbReference type="SUPFAM" id="SSF52540">
    <property type="entry name" value="P-loop containing nucleoside triphosphate hydrolases"/>
    <property type="match status" value="1"/>
</dbReference>
<comment type="similarity">
    <text evidence="1">Belongs to the GSP E family.</text>
</comment>
<dbReference type="InterPro" id="IPR007831">
    <property type="entry name" value="T2SS_GspE_N"/>
</dbReference>
<name>A0A975J1S4_9BACT</name>
<organism evidence="6 7">
    <name type="scientific">Luteolibacter ambystomatis</name>
    <dbReference type="NCBI Taxonomy" id="2824561"/>
    <lineage>
        <taxon>Bacteria</taxon>
        <taxon>Pseudomonadati</taxon>
        <taxon>Verrucomicrobiota</taxon>
        <taxon>Verrucomicrobiia</taxon>
        <taxon>Verrucomicrobiales</taxon>
        <taxon>Verrucomicrobiaceae</taxon>
        <taxon>Luteolibacter</taxon>
    </lineage>
</organism>
<feature type="domain" description="Type II secretion system protein GspE N-terminal" evidence="5">
    <location>
        <begin position="58"/>
        <end position="146"/>
    </location>
</feature>
<evidence type="ECO:0000256" key="2">
    <source>
        <dbReference type="ARBA" id="ARBA00022741"/>
    </source>
</evidence>
<feature type="domain" description="Bacterial type II secretion system protein E" evidence="4">
    <location>
        <begin position="179"/>
        <end position="559"/>
    </location>
</feature>
<dbReference type="Gene3D" id="3.30.450.90">
    <property type="match status" value="1"/>
</dbReference>
<dbReference type="AlphaFoldDB" id="A0A975J1S4"/>
<dbReference type="PANTHER" id="PTHR30258:SF2">
    <property type="entry name" value="COMG OPERON PROTEIN 1"/>
    <property type="match status" value="1"/>
</dbReference>
<accession>A0A975J1S4</accession>
<dbReference type="Gene3D" id="3.40.50.300">
    <property type="entry name" value="P-loop containing nucleotide triphosphate hydrolases"/>
    <property type="match status" value="1"/>
</dbReference>
<keyword evidence="7" id="KW-1185">Reference proteome</keyword>
<evidence type="ECO:0000256" key="1">
    <source>
        <dbReference type="ARBA" id="ARBA00006611"/>
    </source>
</evidence>